<dbReference type="Gene3D" id="3.90.1220.10">
    <property type="entry name" value="Cellulose docking domain, dockering"/>
    <property type="match status" value="2"/>
</dbReference>
<keyword evidence="3" id="KW-0677">Repeat</keyword>
<proteinExistence type="inferred from homology"/>
<feature type="compositionally biased region" description="Low complexity" evidence="7">
    <location>
        <begin position="436"/>
        <end position="456"/>
    </location>
</feature>
<protein>
    <recommendedName>
        <fullName evidence="6">Arabinogalactan endo-beta-1,4-galactanase</fullName>
        <ecNumber evidence="6">3.2.1.89</ecNumber>
    </recommendedName>
</protein>
<name>A0A1Y1V7S6_9FUNG</name>
<reference evidence="9 10" key="1">
    <citation type="submission" date="2016-08" db="EMBL/GenBank/DDBJ databases">
        <title>Genomes of anaerobic fungi encode conserved fungal cellulosomes for biomass hydrolysis.</title>
        <authorList>
            <consortium name="DOE Joint Genome Institute"/>
            <person name="Haitjema C.H."/>
            <person name="Gilmore S.P."/>
            <person name="Henske J.K."/>
            <person name="Solomon K.V."/>
            <person name="De Groot R."/>
            <person name="Kuo A."/>
            <person name="Mondo S.J."/>
            <person name="Salamov A.A."/>
            <person name="Labutti K."/>
            <person name="Zhao Z."/>
            <person name="Chiniquy J."/>
            <person name="Barry K."/>
            <person name="Brewer H.M."/>
            <person name="Purvine S.O."/>
            <person name="Wright A.T."/>
            <person name="Boxma B."/>
            <person name="Van Alen T."/>
            <person name="Hackstein J.H."/>
            <person name="Baker S.E."/>
            <person name="Grigoriev I.V."/>
            <person name="O'Malley M.A."/>
        </authorList>
    </citation>
    <scope>NUCLEOTIDE SEQUENCE [LARGE SCALE GENOMIC DNA]</scope>
    <source>
        <strain evidence="10">finn</strain>
    </source>
</reference>
<accession>A0A1Y1V7S6</accession>
<evidence type="ECO:0000256" key="4">
    <source>
        <dbReference type="ARBA" id="ARBA00022801"/>
    </source>
</evidence>
<gene>
    <name evidence="9" type="ORF">BCR36DRAFT_72523</name>
</gene>
<dbReference type="InterPro" id="IPR011683">
    <property type="entry name" value="Glyco_hydro_53"/>
</dbReference>
<comment type="caution">
    <text evidence="9">The sequence shown here is derived from an EMBL/GenBank/DDBJ whole genome shotgun (WGS) entry which is preliminary data.</text>
</comment>
<dbReference type="Gene3D" id="3.20.20.80">
    <property type="entry name" value="Glycosidases"/>
    <property type="match status" value="1"/>
</dbReference>
<dbReference type="PANTHER" id="PTHR34983:SF2">
    <property type="entry name" value="ENDO-BETA-1,4-GALACTANASE"/>
    <property type="match status" value="1"/>
</dbReference>
<evidence type="ECO:0000313" key="10">
    <source>
        <dbReference type="Proteomes" id="UP000193719"/>
    </source>
</evidence>
<evidence type="ECO:0000259" key="8">
    <source>
        <dbReference type="PROSITE" id="PS51763"/>
    </source>
</evidence>
<evidence type="ECO:0000256" key="5">
    <source>
        <dbReference type="ARBA" id="ARBA00023295"/>
    </source>
</evidence>
<dbReference type="SUPFAM" id="SSF51445">
    <property type="entry name" value="(Trans)glycosidases"/>
    <property type="match status" value="1"/>
</dbReference>
<dbReference type="GO" id="GO:0045490">
    <property type="term" value="P:pectin catabolic process"/>
    <property type="evidence" value="ECO:0007669"/>
    <property type="project" value="TreeGrafter"/>
</dbReference>
<keyword evidence="4 6" id="KW-0378">Hydrolase</keyword>
<evidence type="ECO:0000256" key="7">
    <source>
        <dbReference type="SAM" id="MobiDB-lite"/>
    </source>
</evidence>
<dbReference type="EC" id="3.2.1.89" evidence="6"/>
<keyword evidence="10" id="KW-1185">Reference proteome</keyword>
<dbReference type="PROSITE" id="PS51763">
    <property type="entry name" value="CBM10"/>
    <property type="match status" value="2"/>
</dbReference>
<organism evidence="9 10">
    <name type="scientific">Piromyces finnis</name>
    <dbReference type="NCBI Taxonomy" id="1754191"/>
    <lineage>
        <taxon>Eukaryota</taxon>
        <taxon>Fungi</taxon>
        <taxon>Fungi incertae sedis</taxon>
        <taxon>Chytridiomycota</taxon>
        <taxon>Chytridiomycota incertae sedis</taxon>
        <taxon>Neocallimastigomycetes</taxon>
        <taxon>Neocallimastigales</taxon>
        <taxon>Neocallimastigaceae</taxon>
        <taxon>Piromyces</taxon>
    </lineage>
</organism>
<comment type="similarity">
    <text evidence="1 6">Belongs to the glycosyl hydrolase 53 family.</text>
</comment>
<dbReference type="GO" id="GO:0015926">
    <property type="term" value="F:glucosidase activity"/>
    <property type="evidence" value="ECO:0007669"/>
    <property type="project" value="InterPro"/>
</dbReference>
<dbReference type="InterPro" id="IPR009034">
    <property type="entry name" value="Dockerin_dom_fun_sf"/>
</dbReference>
<evidence type="ECO:0000256" key="6">
    <source>
        <dbReference type="RuleBase" id="RU361192"/>
    </source>
</evidence>
<feature type="domain" description="CBM10" evidence="8">
    <location>
        <begin position="464"/>
        <end position="500"/>
    </location>
</feature>
<evidence type="ECO:0000256" key="2">
    <source>
        <dbReference type="ARBA" id="ARBA00022729"/>
    </source>
</evidence>
<evidence type="ECO:0000256" key="1">
    <source>
        <dbReference type="ARBA" id="ARBA00010687"/>
    </source>
</evidence>
<dbReference type="OrthoDB" id="110914at2759"/>
<evidence type="ECO:0000313" key="9">
    <source>
        <dbReference type="EMBL" id="ORX48651.1"/>
    </source>
</evidence>
<dbReference type="EMBL" id="MCFH01000026">
    <property type="protein sequence ID" value="ORX48651.1"/>
    <property type="molecule type" value="Genomic_DNA"/>
</dbReference>
<sequence length="549" mass="62605">MKKCFLIYIINVLLFTLISTKAFDINNIEWLDIDHWNETEFSKLQKRSYENQIKKVDFYRGVDISSIISLENSGIRFYNTNGQQQDIFEMLANAGVNCIRVRIWNTPKTSSGKSYGGGNNDLEVAREIGSRAAKYGLPLFVDFHYSDFWADPSKQSIPKDWKNFDVDKRVFEIYRFTKGCLEWLLENGSLISMVQIGNETTCFMCGDKNMSNVMKMMNNGAKAVRDINRNILIALHFTNPNKSDTMLWYASQLASGRVDYDVFSTSYYPYWHGTLDNLKWTLNEVANKYSKRVLIAEYSYPYTNEAKTSDGCSYGSVNSKSKNVVFKYPISIDGQEQCIKDIYSTIKSTKNGIGAFYWEPAWIAPKARNDYERRQIWEQYGSSWASTAAAEYDSDASRTQTGGTSWDNQAVFDTNGKALKTIWTLGEKSAQSNATNNNQNNNQNNNNNNNNNINNNQNQNNNQSCFSIKLGYPCCNSNIVYYVDNDGQWGFENNNWCGIISNNQNAVATCTGKDQGYQCCNSCSVYYVDNDGRWGIENGEWCGIKNTCN</sequence>
<dbReference type="STRING" id="1754191.A0A1Y1V7S6"/>
<keyword evidence="5 6" id="KW-0326">Glycosidase</keyword>
<evidence type="ECO:0000256" key="3">
    <source>
        <dbReference type="ARBA" id="ARBA00022737"/>
    </source>
</evidence>
<feature type="signal peptide" evidence="6">
    <location>
        <begin position="1"/>
        <end position="22"/>
    </location>
</feature>
<reference evidence="9 10" key="2">
    <citation type="submission" date="2016-08" db="EMBL/GenBank/DDBJ databases">
        <title>Pervasive Adenine N6-methylation of Active Genes in Fungi.</title>
        <authorList>
            <consortium name="DOE Joint Genome Institute"/>
            <person name="Mondo S.J."/>
            <person name="Dannebaum R.O."/>
            <person name="Kuo R.C."/>
            <person name="Labutti K."/>
            <person name="Haridas S."/>
            <person name="Kuo A."/>
            <person name="Salamov A."/>
            <person name="Ahrendt S.R."/>
            <person name="Lipzen A."/>
            <person name="Sullivan W."/>
            <person name="Andreopoulos W.B."/>
            <person name="Clum A."/>
            <person name="Lindquist E."/>
            <person name="Daum C."/>
            <person name="Ramamoorthy G.K."/>
            <person name="Gryganskyi A."/>
            <person name="Culley D."/>
            <person name="Magnuson J.K."/>
            <person name="James T.Y."/>
            <person name="O'Malley M.A."/>
            <person name="Stajich J.E."/>
            <person name="Spatafora J.W."/>
            <person name="Visel A."/>
            <person name="Grigoriev I.V."/>
        </authorList>
    </citation>
    <scope>NUCLEOTIDE SEQUENCE [LARGE SCALE GENOMIC DNA]</scope>
    <source>
        <strain evidence="10">finn</strain>
    </source>
</reference>
<dbReference type="Pfam" id="PF02013">
    <property type="entry name" value="CBM_10"/>
    <property type="match status" value="2"/>
</dbReference>
<dbReference type="InterPro" id="IPR017853">
    <property type="entry name" value="GH"/>
</dbReference>
<comment type="catalytic activity">
    <reaction evidence="6">
        <text>The enzyme specifically hydrolyzes (1-&gt;4)-beta-D-galactosidic linkages in type I arabinogalactans.</text>
        <dbReference type="EC" id="3.2.1.89"/>
    </reaction>
</comment>
<dbReference type="AlphaFoldDB" id="A0A1Y1V7S6"/>
<dbReference type="SUPFAM" id="SSF64571">
    <property type="entry name" value="Cellulose docking domain, dockering"/>
    <property type="match status" value="2"/>
</dbReference>
<feature type="domain" description="CBM10" evidence="8">
    <location>
        <begin position="509"/>
        <end position="545"/>
    </location>
</feature>
<feature type="chain" id="PRO_5011825319" description="Arabinogalactan endo-beta-1,4-galactanase" evidence="6">
    <location>
        <begin position="23"/>
        <end position="549"/>
    </location>
</feature>
<dbReference type="PANTHER" id="PTHR34983">
    <property type="entry name" value="ARABINOGALACTAN ENDO-BETA-1,4-GALACTANASE A"/>
    <property type="match status" value="1"/>
</dbReference>
<feature type="region of interest" description="Disordered" evidence="7">
    <location>
        <begin position="430"/>
        <end position="456"/>
    </location>
</feature>
<dbReference type="GO" id="GO:0031218">
    <property type="term" value="F:arabinogalactan endo-1,4-beta-galactosidase activity"/>
    <property type="evidence" value="ECO:0007669"/>
    <property type="project" value="UniProtKB-EC"/>
</dbReference>
<dbReference type="Proteomes" id="UP000193719">
    <property type="component" value="Unassembled WGS sequence"/>
</dbReference>
<keyword evidence="2 6" id="KW-0732">Signal</keyword>
<dbReference type="Pfam" id="PF07745">
    <property type="entry name" value="Glyco_hydro_53"/>
    <property type="match status" value="1"/>
</dbReference>
<dbReference type="InterPro" id="IPR002883">
    <property type="entry name" value="CBM10/Dockerin_dom"/>
</dbReference>